<evidence type="ECO:0000313" key="1">
    <source>
        <dbReference type="EMBL" id="KAH6640243.1"/>
    </source>
</evidence>
<sequence>MDFLLSPSVCIFIFLAFGILRNPFTVNIAQQLFFKIASFTAGAYQLLRRTGTAILRIVGVALGGIQPYGGPAVEWAAEFCQQSIVALVTLVVGAFDFIIEQVVPIIERIIEQVVPIIDKVLDKVLDVLSHCVESAFQSPVVLAICGAVFLLYQWLKTQRPR</sequence>
<keyword evidence="2" id="KW-1185">Reference proteome</keyword>
<organism evidence="1 2">
    <name type="scientific">Chaetomium tenue</name>
    <dbReference type="NCBI Taxonomy" id="1854479"/>
    <lineage>
        <taxon>Eukaryota</taxon>
        <taxon>Fungi</taxon>
        <taxon>Dikarya</taxon>
        <taxon>Ascomycota</taxon>
        <taxon>Pezizomycotina</taxon>
        <taxon>Sordariomycetes</taxon>
        <taxon>Sordariomycetidae</taxon>
        <taxon>Sordariales</taxon>
        <taxon>Chaetomiaceae</taxon>
        <taxon>Chaetomium</taxon>
    </lineage>
</organism>
<reference evidence="1 2" key="1">
    <citation type="journal article" date="2021" name="Nat. Commun.">
        <title>Genetic determinants of endophytism in the Arabidopsis root mycobiome.</title>
        <authorList>
            <person name="Mesny F."/>
            <person name="Miyauchi S."/>
            <person name="Thiergart T."/>
            <person name="Pickel B."/>
            <person name="Atanasova L."/>
            <person name="Karlsson M."/>
            <person name="Huettel B."/>
            <person name="Barry K.W."/>
            <person name="Haridas S."/>
            <person name="Chen C."/>
            <person name="Bauer D."/>
            <person name="Andreopoulos W."/>
            <person name="Pangilinan J."/>
            <person name="LaButti K."/>
            <person name="Riley R."/>
            <person name="Lipzen A."/>
            <person name="Clum A."/>
            <person name="Drula E."/>
            <person name="Henrissat B."/>
            <person name="Kohler A."/>
            <person name="Grigoriev I.V."/>
            <person name="Martin F.M."/>
            <person name="Hacquard S."/>
        </authorList>
    </citation>
    <scope>NUCLEOTIDE SEQUENCE [LARGE SCALE GENOMIC DNA]</scope>
    <source>
        <strain evidence="1 2">MPI-SDFR-AT-0079</strain>
    </source>
</reference>
<comment type="caution">
    <text evidence="1">The sequence shown here is derived from an EMBL/GenBank/DDBJ whole genome shotgun (WGS) entry which is preliminary data.</text>
</comment>
<accession>A0ACB7PF41</accession>
<name>A0ACB7PF41_9PEZI</name>
<evidence type="ECO:0000313" key="2">
    <source>
        <dbReference type="Proteomes" id="UP000724584"/>
    </source>
</evidence>
<protein>
    <submittedName>
        <fullName evidence="1">Uncharacterized protein</fullName>
    </submittedName>
</protein>
<dbReference type="EMBL" id="JAGIZQ010000002">
    <property type="protein sequence ID" value="KAH6640243.1"/>
    <property type="molecule type" value="Genomic_DNA"/>
</dbReference>
<dbReference type="Proteomes" id="UP000724584">
    <property type="component" value="Unassembled WGS sequence"/>
</dbReference>
<proteinExistence type="predicted"/>
<gene>
    <name evidence="1" type="ORF">F5144DRAFT_639778</name>
</gene>